<evidence type="ECO:0000313" key="11">
    <source>
        <dbReference type="Proteomes" id="UP000199582"/>
    </source>
</evidence>
<dbReference type="InterPro" id="IPR001412">
    <property type="entry name" value="aa-tRNA-synth_I_CS"/>
</dbReference>
<evidence type="ECO:0000313" key="10">
    <source>
        <dbReference type="EMBL" id="SEM13242.1"/>
    </source>
</evidence>
<dbReference type="InterPro" id="IPR014729">
    <property type="entry name" value="Rossmann-like_a/b/a_fold"/>
</dbReference>
<evidence type="ECO:0000256" key="2">
    <source>
        <dbReference type="ARBA" id="ARBA00022598"/>
    </source>
</evidence>
<keyword evidence="5 8" id="KW-0648">Protein biosynthesis</keyword>
<dbReference type="OrthoDB" id="9801042at2"/>
<gene>
    <name evidence="8" type="primary">trpS</name>
    <name evidence="10" type="ORF">SAMN05443999_11377</name>
</gene>
<feature type="short sequence motif" description="'KMSKS' region" evidence="8">
    <location>
        <begin position="201"/>
        <end position="205"/>
    </location>
</feature>
<keyword evidence="4 8" id="KW-0067">ATP-binding</keyword>
<keyword evidence="2 8" id="KW-0436">Ligase</keyword>
<name>A0A1H7VV80_9RHOB</name>
<evidence type="ECO:0000256" key="8">
    <source>
        <dbReference type="HAMAP-Rule" id="MF_00140"/>
    </source>
</evidence>
<dbReference type="FunFam" id="3.40.50.620:FF:000082">
    <property type="entry name" value="MSW1p Mitochondrial tryptophanyl-tRNA synthetase"/>
    <property type="match status" value="1"/>
</dbReference>
<evidence type="ECO:0000256" key="4">
    <source>
        <dbReference type="ARBA" id="ARBA00022840"/>
    </source>
</evidence>
<dbReference type="InterPro" id="IPR024109">
    <property type="entry name" value="Trp-tRNA-ligase_bac-type"/>
</dbReference>
<dbReference type="PRINTS" id="PR01039">
    <property type="entry name" value="TRNASYNTHTRP"/>
</dbReference>
<dbReference type="EC" id="6.1.1.2" evidence="8"/>
<dbReference type="PANTHER" id="PTHR43766:SF1">
    <property type="entry name" value="TRYPTOPHAN--TRNA LIGASE, MITOCHONDRIAL"/>
    <property type="match status" value="1"/>
</dbReference>
<comment type="function">
    <text evidence="8">Catalyzes the attachment of tryptophan to tRNA(Trp).</text>
</comment>
<feature type="binding site" evidence="8">
    <location>
        <begin position="201"/>
        <end position="205"/>
    </location>
    <ligand>
        <name>ATP</name>
        <dbReference type="ChEBI" id="CHEBI:30616"/>
    </ligand>
</feature>
<dbReference type="STRING" id="1287727.SAMN05443999_11377"/>
<evidence type="ECO:0000256" key="1">
    <source>
        <dbReference type="ARBA" id="ARBA00005594"/>
    </source>
</evidence>
<keyword evidence="8" id="KW-0963">Cytoplasm</keyword>
<evidence type="ECO:0000256" key="6">
    <source>
        <dbReference type="ARBA" id="ARBA00023146"/>
    </source>
</evidence>
<accession>A0A1H7VV80</accession>
<keyword evidence="11" id="KW-1185">Reference proteome</keyword>
<dbReference type="PROSITE" id="PS00178">
    <property type="entry name" value="AA_TRNA_LIGASE_I"/>
    <property type="match status" value="1"/>
</dbReference>
<dbReference type="GO" id="GO:0006436">
    <property type="term" value="P:tryptophanyl-tRNA aminoacylation"/>
    <property type="evidence" value="ECO:0007669"/>
    <property type="project" value="UniProtKB-UniRule"/>
</dbReference>
<evidence type="ECO:0000256" key="9">
    <source>
        <dbReference type="RuleBase" id="RU363036"/>
    </source>
</evidence>
<evidence type="ECO:0000256" key="3">
    <source>
        <dbReference type="ARBA" id="ARBA00022741"/>
    </source>
</evidence>
<dbReference type="GO" id="GO:0005829">
    <property type="term" value="C:cytosol"/>
    <property type="evidence" value="ECO:0007669"/>
    <property type="project" value="TreeGrafter"/>
</dbReference>
<feature type="short sequence motif" description="'HIGH' region" evidence="8">
    <location>
        <begin position="16"/>
        <end position="24"/>
    </location>
</feature>
<dbReference type="PANTHER" id="PTHR43766">
    <property type="entry name" value="TRYPTOPHAN--TRNA LIGASE, MITOCHONDRIAL"/>
    <property type="match status" value="1"/>
</dbReference>
<sequence length="342" mass="37756">MTEAAFTPRVFSGIQPSGNLHLGNYLGALKRFAEAQNEGLQTLYCMVDLHAITVWQDPANLRHATRELAAGFIASGLDPARSILFNQSQVAEHTQMAWVFNCVTRMGWMQRMTQFKDKAGKNAQNASLGLFAYPALMAADILTYHATHVPVGEDQKQHLELTRDIAMKFNHDYGVEFFPIPEPVIEGAATRVMSLRDGSSKMSKSDPSDMSRINLTDDADTIARKIRKAKTDPEPLPSDVQGLANRPEARNLVNIYAALADLSVDQVMRDAGGKPFSEFKPMLADLAVEKLAPISTEMARLMQDVTEIDRILVDGANRARALATPILRQTYEIMGMVGAHKV</sequence>
<reference evidence="10 11" key="1">
    <citation type="submission" date="2016-10" db="EMBL/GenBank/DDBJ databases">
        <authorList>
            <person name="de Groot N.N."/>
        </authorList>
    </citation>
    <scope>NUCLEOTIDE SEQUENCE [LARGE SCALE GENOMIC DNA]</scope>
    <source>
        <strain evidence="10 11">DSM 100674</strain>
    </source>
</reference>
<dbReference type="CDD" id="cd00806">
    <property type="entry name" value="TrpRS_core"/>
    <property type="match status" value="1"/>
</dbReference>
<dbReference type="EMBL" id="FOAG01000013">
    <property type="protein sequence ID" value="SEM13242.1"/>
    <property type="molecule type" value="Genomic_DNA"/>
</dbReference>
<dbReference type="InterPro" id="IPR050203">
    <property type="entry name" value="Trp-tRNA_synthetase"/>
</dbReference>
<dbReference type="RefSeq" id="WP_093038919.1">
    <property type="nucleotide sequence ID" value="NZ_FOAG01000013.1"/>
</dbReference>
<comment type="subcellular location">
    <subcellularLocation>
        <location evidence="8">Cytoplasm</location>
    </subcellularLocation>
</comment>
<dbReference type="SUPFAM" id="SSF52374">
    <property type="entry name" value="Nucleotidylyl transferase"/>
    <property type="match status" value="1"/>
</dbReference>
<keyword evidence="3 8" id="KW-0547">Nucleotide-binding</keyword>
<comment type="similarity">
    <text evidence="1 8 9">Belongs to the class-I aminoacyl-tRNA synthetase family.</text>
</comment>
<comment type="catalytic activity">
    <reaction evidence="7 8">
        <text>tRNA(Trp) + L-tryptophan + ATP = L-tryptophyl-tRNA(Trp) + AMP + diphosphate + H(+)</text>
        <dbReference type="Rhea" id="RHEA:24080"/>
        <dbReference type="Rhea" id="RHEA-COMP:9671"/>
        <dbReference type="Rhea" id="RHEA-COMP:9705"/>
        <dbReference type="ChEBI" id="CHEBI:15378"/>
        <dbReference type="ChEBI" id="CHEBI:30616"/>
        <dbReference type="ChEBI" id="CHEBI:33019"/>
        <dbReference type="ChEBI" id="CHEBI:57912"/>
        <dbReference type="ChEBI" id="CHEBI:78442"/>
        <dbReference type="ChEBI" id="CHEBI:78535"/>
        <dbReference type="ChEBI" id="CHEBI:456215"/>
        <dbReference type="EC" id="6.1.1.2"/>
    </reaction>
</comment>
<comment type="subunit">
    <text evidence="8">Homodimer.</text>
</comment>
<feature type="binding site" evidence="8">
    <location>
        <position position="140"/>
    </location>
    <ligand>
        <name>L-tryptophan</name>
        <dbReference type="ChEBI" id="CHEBI:57912"/>
    </ligand>
</feature>
<dbReference type="AlphaFoldDB" id="A0A1H7VV80"/>
<dbReference type="Pfam" id="PF00579">
    <property type="entry name" value="tRNA-synt_1b"/>
    <property type="match status" value="1"/>
</dbReference>
<feature type="binding site" evidence="8">
    <location>
        <begin position="15"/>
        <end position="17"/>
    </location>
    <ligand>
        <name>ATP</name>
        <dbReference type="ChEBI" id="CHEBI:30616"/>
    </ligand>
</feature>
<feature type="binding site" evidence="8">
    <location>
        <begin position="152"/>
        <end position="154"/>
    </location>
    <ligand>
        <name>ATP</name>
        <dbReference type="ChEBI" id="CHEBI:30616"/>
    </ligand>
</feature>
<keyword evidence="6 8" id="KW-0030">Aminoacyl-tRNA synthetase</keyword>
<dbReference type="GO" id="GO:0005524">
    <property type="term" value="F:ATP binding"/>
    <property type="evidence" value="ECO:0007669"/>
    <property type="project" value="UniProtKB-UniRule"/>
</dbReference>
<dbReference type="Gene3D" id="3.40.50.620">
    <property type="entry name" value="HUPs"/>
    <property type="match status" value="1"/>
</dbReference>
<organism evidence="10 11">
    <name type="scientific">Roseovarius azorensis</name>
    <dbReference type="NCBI Taxonomy" id="1287727"/>
    <lineage>
        <taxon>Bacteria</taxon>
        <taxon>Pseudomonadati</taxon>
        <taxon>Pseudomonadota</taxon>
        <taxon>Alphaproteobacteria</taxon>
        <taxon>Rhodobacterales</taxon>
        <taxon>Roseobacteraceae</taxon>
        <taxon>Roseovarius</taxon>
    </lineage>
</organism>
<dbReference type="HAMAP" id="MF_00140_B">
    <property type="entry name" value="Trp_tRNA_synth_B"/>
    <property type="match status" value="1"/>
</dbReference>
<feature type="binding site" evidence="8">
    <location>
        <position position="192"/>
    </location>
    <ligand>
        <name>ATP</name>
        <dbReference type="ChEBI" id="CHEBI:30616"/>
    </ligand>
</feature>
<proteinExistence type="inferred from homology"/>
<dbReference type="Proteomes" id="UP000199582">
    <property type="component" value="Unassembled WGS sequence"/>
</dbReference>
<dbReference type="Gene3D" id="1.10.240.10">
    <property type="entry name" value="Tyrosyl-Transfer RNA Synthetase"/>
    <property type="match status" value="1"/>
</dbReference>
<protein>
    <recommendedName>
        <fullName evidence="8">Tryptophan--tRNA ligase</fullName>
        <ecNumber evidence="8">6.1.1.2</ecNumber>
    </recommendedName>
    <alternativeName>
        <fullName evidence="8">Tryptophanyl-tRNA synthetase</fullName>
        <shortName evidence="8">TrpRS</shortName>
    </alternativeName>
</protein>
<dbReference type="NCBIfam" id="TIGR00233">
    <property type="entry name" value="trpS"/>
    <property type="match status" value="1"/>
</dbReference>
<feature type="binding site" evidence="8">
    <location>
        <begin position="23"/>
        <end position="24"/>
    </location>
    <ligand>
        <name>ATP</name>
        <dbReference type="ChEBI" id="CHEBI:30616"/>
    </ligand>
</feature>
<dbReference type="InterPro" id="IPR002306">
    <property type="entry name" value="Trp-tRNA-ligase"/>
</dbReference>
<evidence type="ECO:0000256" key="5">
    <source>
        <dbReference type="ARBA" id="ARBA00022917"/>
    </source>
</evidence>
<evidence type="ECO:0000256" key="7">
    <source>
        <dbReference type="ARBA" id="ARBA00049929"/>
    </source>
</evidence>
<dbReference type="GO" id="GO:0004830">
    <property type="term" value="F:tryptophan-tRNA ligase activity"/>
    <property type="evidence" value="ECO:0007669"/>
    <property type="project" value="UniProtKB-UniRule"/>
</dbReference>
<dbReference type="InterPro" id="IPR002305">
    <property type="entry name" value="aa-tRNA-synth_Ic"/>
</dbReference>